<accession>A0ABW3TQF8</accession>
<dbReference type="SUPFAM" id="SSF53613">
    <property type="entry name" value="Ribokinase-like"/>
    <property type="match status" value="1"/>
</dbReference>
<dbReference type="RefSeq" id="WP_343960735.1">
    <property type="nucleotide sequence ID" value="NZ_BAAAKZ010000009.1"/>
</dbReference>
<evidence type="ECO:0000256" key="4">
    <source>
        <dbReference type="ARBA" id="ARBA00022777"/>
    </source>
</evidence>
<dbReference type="InterPro" id="IPR004625">
    <property type="entry name" value="PyrdxlKinase"/>
</dbReference>
<dbReference type="EC" id="2.7.1.35" evidence="1"/>
<sequence>MTKANSGENRAAQGPGSRIGARRRAVQIADAATLELTSRPAALIAFGSQLLHGSVGLNAAERVYAGRGVRAIRVPTIVLSVMPHYASAHDTPISAGWIAAALDDLEAAHALTGLALATTGYFATADQPAAVATWLRRMPAADRPPLIVDPTLGDVELGFYTDPGLVATIRHELLPLATGIVPNLFELAHLSGTPIAQLDSRRAIEAAARAIMGELTDWVAVTGVRLPPRPGVDSPGQPADVCELLVRRDSSSVHRQPALEITAKGLGDTFTAALIAALLDAHDVDEAIDAAAQEVRRLSHETP</sequence>
<dbReference type="PANTHER" id="PTHR10534:SF15">
    <property type="entry name" value="PYRIDOXINE_PYRIDOXAL_PYRIDOXAMINE KINASE"/>
    <property type="match status" value="1"/>
</dbReference>
<dbReference type="GO" id="GO:0008902">
    <property type="term" value="F:hydroxymethylpyrimidine kinase activity"/>
    <property type="evidence" value="ECO:0007669"/>
    <property type="project" value="UniProtKB-EC"/>
</dbReference>
<evidence type="ECO:0000256" key="5">
    <source>
        <dbReference type="ARBA" id="ARBA00022840"/>
    </source>
</evidence>
<reference evidence="8" key="1">
    <citation type="journal article" date="2019" name="Int. J. Syst. Evol. Microbiol.">
        <title>The Global Catalogue of Microorganisms (GCM) 10K type strain sequencing project: providing services to taxonomists for standard genome sequencing and annotation.</title>
        <authorList>
            <consortium name="The Broad Institute Genomics Platform"/>
            <consortium name="The Broad Institute Genome Sequencing Center for Infectious Disease"/>
            <person name="Wu L."/>
            <person name="Ma J."/>
        </authorList>
    </citation>
    <scope>NUCLEOTIDE SEQUENCE [LARGE SCALE GENOMIC DNA]</scope>
    <source>
        <strain evidence="8">CCUG 50213</strain>
    </source>
</reference>
<protein>
    <recommendedName>
        <fullName evidence="1">pyridoxal kinase</fullName>
        <ecNumber evidence="1">2.7.1.35</ecNumber>
    </recommendedName>
</protein>
<organism evidence="7 8">
    <name type="scientific">Leucobacter albus</name>
    <dbReference type="NCBI Taxonomy" id="272210"/>
    <lineage>
        <taxon>Bacteria</taxon>
        <taxon>Bacillati</taxon>
        <taxon>Actinomycetota</taxon>
        <taxon>Actinomycetes</taxon>
        <taxon>Micrococcales</taxon>
        <taxon>Microbacteriaceae</taxon>
        <taxon>Leucobacter</taxon>
    </lineage>
</organism>
<evidence type="ECO:0000256" key="3">
    <source>
        <dbReference type="ARBA" id="ARBA00022741"/>
    </source>
</evidence>
<keyword evidence="5" id="KW-0067">ATP-binding</keyword>
<dbReference type="Pfam" id="PF08543">
    <property type="entry name" value="Phos_pyr_kin"/>
    <property type="match status" value="1"/>
</dbReference>
<name>A0ABW3TQF8_9MICO</name>
<dbReference type="EMBL" id="JBHTLY010000007">
    <property type="protein sequence ID" value="MFD1202971.1"/>
    <property type="molecule type" value="Genomic_DNA"/>
</dbReference>
<evidence type="ECO:0000259" key="6">
    <source>
        <dbReference type="Pfam" id="PF08543"/>
    </source>
</evidence>
<dbReference type="PANTHER" id="PTHR10534">
    <property type="entry name" value="PYRIDOXAL KINASE"/>
    <property type="match status" value="1"/>
</dbReference>
<feature type="domain" description="Pyridoxamine kinase/Phosphomethylpyrimidine kinase" evidence="6">
    <location>
        <begin position="86"/>
        <end position="295"/>
    </location>
</feature>
<dbReference type="InterPro" id="IPR029056">
    <property type="entry name" value="Ribokinase-like"/>
</dbReference>
<dbReference type="Gene3D" id="3.40.1190.20">
    <property type="match status" value="1"/>
</dbReference>
<proteinExistence type="predicted"/>
<evidence type="ECO:0000313" key="7">
    <source>
        <dbReference type="EMBL" id="MFD1202971.1"/>
    </source>
</evidence>
<keyword evidence="3" id="KW-0547">Nucleotide-binding</keyword>
<dbReference type="GO" id="GO:0008972">
    <property type="term" value="F:phosphomethylpyrimidine kinase activity"/>
    <property type="evidence" value="ECO:0007669"/>
    <property type="project" value="UniProtKB-EC"/>
</dbReference>
<keyword evidence="2 7" id="KW-0808">Transferase</keyword>
<evidence type="ECO:0000313" key="8">
    <source>
        <dbReference type="Proteomes" id="UP001597181"/>
    </source>
</evidence>
<gene>
    <name evidence="7" type="ORF">ACFQ3U_13805</name>
</gene>
<dbReference type="Proteomes" id="UP001597181">
    <property type="component" value="Unassembled WGS sequence"/>
</dbReference>
<keyword evidence="8" id="KW-1185">Reference proteome</keyword>
<comment type="caution">
    <text evidence="7">The sequence shown here is derived from an EMBL/GenBank/DDBJ whole genome shotgun (WGS) entry which is preliminary data.</text>
</comment>
<evidence type="ECO:0000256" key="1">
    <source>
        <dbReference type="ARBA" id="ARBA00012104"/>
    </source>
</evidence>
<keyword evidence="4 7" id="KW-0418">Kinase</keyword>
<evidence type="ECO:0000256" key="2">
    <source>
        <dbReference type="ARBA" id="ARBA00022679"/>
    </source>
</evidence>
<dbReference type="InterPro" id="IPR013749">
    <property type="entry name" value="PM/HMP-P_kinase-1"/>
</dbReference>